<accession>A0ABQ5P6A5</accession>
<comment type="caution">
    <text evidence="1">The sequence shown here is derived from an EMBL/GenBank/DDBJ whole genome shotgun (WGS) entry which is preliminary data.</text>
</comment>
<gene>
    <name evidence="1" type="ORF">SYYSPA8_27560</name>
</gene>
<dbReference type="Proteomes" id="UP001291653">
    <property type="component" value="Unassembled WGS sequence"/>
</dbReference>
<keyword evidence="2" id="KW-1185">Reference proteome</keyword>
<organism evidence="1 2">
    <name type="scientific">Streptomyces yaizuensis</name>
    <dbReference type="NCBI Taxonomy" id="2989713"/>
    <lineage>
        <taxon>Bacteria</taxon>
        <taxon>Bacillati</taxon>
        <taxon>Actinomycetota</taxon>
        <taxon>Actinomycetes</taxon>
        <taxon>Kitasatosporales</taxon>
        <taxon>Streptomycetaceae</taxon>
        <taxon>Streptomyces</taxon>
    </lineage>
</organism>
<dbReference type="RefSeq" id="WP_323450118.1">
    <property type="nucleotide sequence ID" value="NZ_BSBI01000013.1"/>
</dbReference>
<evidence type="ECO:0000313" key="1">
    <source>
        <dbReference type="EMBL" id="GLF98131.1"/>
    </source>
</evidence>
<dbReference type="EMBL" id="BSBI01000013">
    <property type="protein sequence ID" value="GLF98131.1"/>
    <property type="molecule type" value="Genomic_DNA"/>
</dbReference>
<proteinExistence type="predicted"/>
<evidence type="ECO:0000313" key="2">
    <source>
        <dbReference type="Proteomes" id="UP001291653"/>
    </source>
</evidence>
<reference evidence="1 2" key="1">
    <citation type="submission" date="2022-10" db="EMBL/GenBank/DDBJ databases">
        <title>Draft genome sequence of Streptomyces sp. YSPA8.</title>
        <authorList>
            <person name="Moriuchi R."/>
            <person name="Dohra H."/>
            <person name="Yamamura H."/>
            <person name="Kodani S."/>
        </authorList>
    </citation>
    <scope>NUCLEOTIDE SEQUENCE [LARGE SCALE GENOMIC DNA]</scope>
    <source>
        <strain evidence="1 2">YSPA8</strain>
    </source>
</reference>
<name>A0ABQ5P6A5_9ACTN</name>
<protein>
    <submittedName>
        <fullName evidence="1">PT domain-containing protein</fullName>
    </submittedName>
</protein>
<sequence length="502" mass="54130">MHPPDTTRPPTLLDALLDKYQWTPYRVFRARFKEAGQNAARKLRNSRLRGLDLTETTYRRWRQGTQEPTGDFATVLEFLFGIEVKKLLQPAPVNWEYTAVRDLDPQTLSAAYQVDRRMPTSSLFLTAPPGGGGLWHLHGGDAGVFDGTQVAVAAYEARPGAGGAVIGDEDLDHVRMFTRPARRGLVLGSLSGRGRDVFHLMDGTAAREATALPFVRDLTVPDAYRLDDLTYALVWAALCFDDWLQADDVLLTAERERLEHGAVGRTGFARSALPGLSSAGAVWLGSHVCAVHAERHLADSGGGVPVLWSQVRSGPEAAAWLLLRDRLRVLELLRPPGGTGQGQMAVCLPEKAVGGSEPYERMLLLLFAALLESRGIVISVSDDPAYEVMEEVLVAERMAVVGNWVPRGDGICAAATAEDPARVALYAGAVAHARAHSVIAAGDSTGRLLRLAAYLDLDAGGLAGRCRELTASGIGGLVRTRSHLLHMGGLEASLSRLADLSR</sequence>